<dbReference type="GO" id="GO:0016705">
    <property type="term" value="F:oxidoreductase activity, acting on paired donors, with incorporation or reduction of molecular oxygen"/>
    <property type="evidence" value="ECO:0007669"/>
    <property type="project" value="InterPro"/>
</dbReference>
<sequence length="542" mass="60694">MDAWNFSPWQASLLVGVATLTIKMPSIYRYLCVWIAIRRLPAPPGATLLMGHAAAYSPLAKHRFEERSTKSVGPVYRYRNYWKPIVVVSDPVLQHEIFTLERDGAIEKPDQPNGFSHGKGKSEMNVFSEKSGDPLWKLVRKGTAQAFAAQNLRTYHHHIVDIVDRLISGVKQKGARQPVNIADIAQRESFDVIGKVGFGRDFAASKDIDNPVNTFQMLTDDLEESVYRLINPWRKYSRSQEKLSRDRNHENVRGILRDLVDECLKRPPSAEDANSIAGHLMRLRDSNGQPLSRERLIEEFTIFFIAGSETTGHTVAWTLWFLAQNPPALAKLEEELDAAGLLKSPQNPNPRSFSYGDIGKLHWLDCCIKEAMRLQPVAANSLRRLVVRDVQLSDGTLLPAGLALELAQFSVFRNPAWGWEDPNAFKPERWEHPEEEYYVAKHGLDASPDGVKGSGSEELEIDAGPKGGSKAKKMHPFGQGIRNCLGQQLAKINVPTAVAMLTREFHMTLASQTAGKSVEELEVLKATLQPRDGIYMLCKARA</sequence>
<keyword evidence="4" id="KW-0560">Oxidoreductase</keyword>
<dbReference type="Pfam" id="PF00067">
    <property type="entry name" value="p450"/>
    <property type="match status" value="1"/>
</dbReference>
<dbReference type="PRINTS" id="PR00385">
    <property type="entry name" value="P450"/>
</dbReference>
<keyword evidence="3 4" id="KW-0349">Heme</keyword>
<dbReference type="AlphaFoldDB" id="A0AAV1INC7"/>
<dbReference type="InterPro" id="IPR002401">
    <property type="entry name" value="Cyt_P450_E_grp-I"/>
</dbReference>
<accession>A0AAV1INC7</accession>
<evidence type="ECO:0000256" key="1">
    <source>
        <dbReference type="ARBA" id="ARBA00001971"/>
    </source>
</evidence>
<dbReference type="EMBL" id="CAUYUE010000018">
    <property type="protein sequence ID" value="CAK0787755.1"/>
    <property type="molecule type" value="Genomic_DNA"/>
</dbReference>
<dbReference type="Proteomes" id="UP001314263">
    <property type="component" value="Unassembled WGS sequence"/>
</dbReference>
<keyword evidence="3 4" id="KW-0479">Metal-binding</keyword>
<dbReference type="PANTHER" id="PTHR24305:SF166">
    <property type="entry name" value="CYTOCHROME P450 12A4, MITOCHONDRIAL-RELATED"/>
    <property type="match status" value="1"/>
</dbReference>
<dbReference type="Gene3D" id="1.10.630.10">
    <property type="entry name" value="Cytochrome P450"/>
    <property type="match status" value="1"/>
</dbReference>
<evidence type="ECO:0000256" key="4">
    <source>
        <dbReference type="RuleBase" id="RU000461"/>
    </source>
</evidence>
<dbReference type="GO" id="GO:0020037">
    <property type="term" value="F:heme binding"/>
    <property type="evidence" value="ECO:0007669"/>
    <property type="project" value="InterPro"/>
</dbReference>
<dbReference type="InterPro" id="IPR017972">
    <property type="entry name" value="Cyt_P450_CS"/>
</dbReference>
<keyword evidence="4" id="KW-0503">Monooxygenase</keyword>
<dbReference type="InterPro" id="IPR001128">
    <property type="entry name" value="Cyt_P450"/>
</dbReference>
<keyword evidence="3 4" id="KW-0408">Iron</keyword>
<dbReference type="InterPro" id="IPR050121">
    <property type="entry name" value="Cytochrome_P450_monoxygenase"/>
</dbReference>
<proteinExistence type="inferred from homology"/>
<name>A0AAV1INC7_9CHLO</name>
<dbReference type="GO" id="GO:0004497">
    <property type="term" value="F:monooxygenase activity"/>
    <property type="evidence" value="ECO:0007669"/>
    <property type="project" value="UniProtKB-KW"/>
</dbReference>
<dbReference type="PANTHER" id="PTHR24305">
    <property type="entry name" value="CYTOCHROME P450"/>
    <property type="match status" value="1"/>
</dbReference>
<evidence type="ECO:0000313" key="6">
    <source>
        <dbReference type="Proteomes" id="UP001314263"/>
    </source>
</evidence>
<feature type="binding site" description="axial binding residue" evidence="3">
    <location>
        <position position="484"/>
    </location>
    <ligand>
        <name>heme</name>
        <dbReference type="ChEBI" id="CHEBI:30413"/>
    </ligand>
    <ligandPart>
        <name>Fe</name>
        <dbReference type="ChEBI" id="CHEBI:18248"/>
    </ligandPart>
</feature>
<evidence type="ECO:0008006" key="7">
    <source>
        <dbReference type="Google" id="ProtNLM"/>
    </source>
</evidence>
<protein>
    <recommendedName>
        <fullName evidence="7">Cytochrome P450</fullName>
    </recommendedName>
</protein>
<evidence type="ECO:0000256" key="3">
    <source>
        <dbReference type="PIRSR" id="PIRSR602401-1"/>
    </source>
</evidence>
<gene>
    <name evidence="5" type="ORF">CVIRNUC_010977</name>
</gene>
<evidence type="ECO:0000256" key="2">
    <source>
        <dbReference type="ARBA" id="ARBA00010617"/>
    </source>
</evidence>
<dbReference type="PROSITE" id="PS00086">
    <property type="entry name" value="CYTOCHROME_P450"/>
    <property type="match status" value="1"/>
</dbReference>
<comment type="cofactor">
    <cofactor evidence="1 3">
        <name>heme</name>
        <dbReference type="ChEBI" id="CHEBI:30413"/>
    </cofactor>
</comment>
<dbReference type="SUPFAM" id="SSF48264">
    <property type="entry name" value="Cytochrome P450"/>
    <property type="match status" value="1"/>
</dbReference>
<evidence type="ECO:0000313" key="5">
    <source>
        <dbReference type="EMBL" id="CAK0787755.1"/>
    </source>
</evidence>
<dbReference type="InterPro" id="IPR036396">
    <property type="entry name" value="Cyt_P450_sf"/>
</dbReference>
<dbReference type="GO" id="GO:0005506">
    <property type="term" value="F:iron ion binding"/>
    <property type="evidence" value="ECO:0007669"/>
    <property type="project" value="InterPro"/>
</dbReference>
<dbReference type="CDD" id="cd00302">
    <property type="entry name" value="cytochrome_P450"/>
    <property type="match status" value="1"/>
</dbReference>
<dbReference type="PRINTS" id="PR00463">
    <property type="entry name" value="EP450I"/>
</dbReference>
<comment type="similarity">
    <text evidence="2 4">Belongs to the cytochrome P450 family.</text>
</comment>
<keyword evidence="6" id="KW-1185">Reference proteome</keyword>
<organism evidence="5 6">
    <name type="scientific">Coccomyxa viridis</name>
    <dbReference type="NCBI Taxonomy" id="1274662"/>
    <lineage>
        <taxon>Eukaryota</taxon>
        <taxon>Viridiplantae</taxon>
        <taxon>Chlorophyta</taxon>
        <taxon>core chlorophytes</taxon>
        <taxon>Trebouxiophyceae</taxon>
        <taxon>Trebouxiophyceae incertae sedis</taxon>
        <taxon>Coccomyxaceae</taxon>
        <taxon>Coccomyxa</taxon>
    </lineage>
</organism>
<reference evidence="5 6" key="1">
    <citation type="submission" date="2023-10" db="EMBL/GenBank/DDBJ databases">
        <authorList>
            <person name="Maclean D."/>
            <person name="Macfadyen A."/>
        </authorList>
    </citation>
    <scope>NUCLEOTIDE SEQUENCE [LARGE SCALE GENOMIC DNA]</scope>
</reference>
<comment type="caution">
    <text evidence="5">The sequence shown here is derived from an EMBL/GenBank/DDBJ whole genome shotgun (WGS) entry which is preliminary data.</text>
</comment>